<dbReference type="SUPFAM" id="SSF103032">
    <property type="entry name" value="Hypothetical protein YwqG"/>
    <property type="match status" value="1"/>
</dbReference>
<accession>A0ABU3JSY1</accession>
<sequence length="296" mass="32547">MRTPDEFRAAARELGVSDASLTLILEHLRPAWTLTIGQGSAGWLGGYPELPAGMEWSGEQVLVADVDLAALPEHALDPGLPGEGRLLLFAEEYFDPFTDDDLTDGPPEPPYALYIPPGTETVAWRPPPGSEVFALERRPLGAAAVWDLPEEMDLSIYGTDPAQMPAWERERYDEAVALQEAVREFRSLAGKLTPLTVQDSYWVKLCGVAHPQQEAVEADVVDRIESRSASREGGPHPDEYDSGLPTRQQREAAWKTLAEAGESGVFGRGDGVLYWMVPGADLAVRRFDRTEVVYQC</sequence>
<dbReference type="InterPro" id="IPR035948">
    <property type="entry name" value="YwqG-like_sf"/>
</dbReference>
<dbReference type="Pfam" id="PF09234">
    <property type="entry name" value="DUF1963"/>
    <property type="match status" value="1"/>
</dbReference>
<dbReference type="RefSeq" id="WP_394313248.1">
    <property type="nucleotide sequence ID" value="NZ_JASKMA010000010.1"/>
</dbReference>
<reference evidence="2 3" key="1">
    <citation type="submission" date="2023-05" db="EMBL/GenBank/DDBJ databases">
        <title>Streptomyces fuscus sp. nov., a brown-black pigment producing actinomyces isolated from dry sand of Sea duck farm.</title>
        <authorList>
            <person name="Xie J."/>
            <person name="Shen N."/>
        </authorList>
    </citation>
    <scope>NUCLEOTIDE SEQUENCE [LARGE SCALE GENOMIC DNA]</scope>
    <source>
        <strain evidence="2 3">CGMCC 4.1745</strain>
    </source>
</reference>
<name>A0ABU3JSY1_9ACTN</name>
<dbReference type="Proteomes" id="UP001249760">
    <property type="component" value="Unassembled WGS sequence"/>
</dbReference>
<feature type="compositionally biased region" description="Basic and acidic residues" evidence="1">
    <location>
        <begin position="225"/>
        <end position="239"/>
    </location>
</feature>
<comment type="caution">
    <text evidence="2">The sequence shown here is derived from an EMBL/GenBank/DDBJ whole genome shotgun (WGS) entry which is preliminary data.</text>
</comment>
<organism evidence="2 3">
    <name type="scientific">Streptomyces lusitanus</name>
    <dbReference type="NCBI Taxonomy" id="68232"/>
    <lineage>
        <taxon>Bacteria</taxon>
        <taxon>Bacillati</taxon>
        <taxon>Actinomycetota</taxon>
        <taxon>Actinomycetes</taxon>
        <taxon>Kitasatosporales</taxon>
        <taxon>Streptomycetaceae</taxon>
        <taxon>Streptomyces</taxon>
    </lineage>
</organism>
<dbReference type="InterPro" id="IPR015315">
    <property type="entry name" value="DUF1963"/>
</dbReference>
<evidence type="ECO:0000313" key="3">
    <source>
        <dbReference type="Proteomes" id="UP001249760"/>
    </source>
</evidence>
<dbReference type="Gene3D" id="2.30.320.10">
    <property type="entry name" value="YwqG-like"/>
    <property type="match status" value="1"/>
</dbReference>
<protein>
    <submittedName>
        <fullName evidence="2">DUF1963 domain-containing protein</fullName>
    </submittedName>
</protein>
<gene>
    <name evidence="2" type="ORF">QNO04_16370</name>
</gene>
<feature type="region of interest" description="Disordered" evidence="1">
    <location>
        <begin position="225"/>
        <end position="246"/>
    </location>
</feature>
<dbReference type="EMBL" id="JASKMA010000010">
    <property type="protein sequence ID" value="MDT6985032.1"/>
    <property type="molecule type" value="Genomic_DNA"/>
</dbReference>
<evidence type="ECO:0000313" key="2">
    <source>
        <dbReference type="EMBL" id="MDT6985032.1"/>
    </source>
</evidence>
<keyword evidence="3" id="KW-1185">Reference proteome</keyword>
<proteinExistence type="predicted"/>
<evidence type="ECO:0000256" key="1">
    <source>
        <dbReference type="SAM" id="MobiDB-lite"/>
    </source>
</evidence>